<accession>A0ABW2E363</accession>
<reference evidence="3" key="1">
    <citation type="journal article" date="2019" name="Int. J. Syst. Evol. Microbiol.">
        <title>The Global Catalogue of Microorganisms (GCM) 10K type strain sequencing project: providing services to taxonomists for standard genome sequencing and annotation.</title>
        <authorList>
            <consortium name="The Broad Institute Genomics Platform"/>
            <consortium name="The Broad Institute Genome Sequencing Center for Infectious Disease"/>
            <person name="Wu L."/>
            <person name="Ma J."/>
        </authorList>
    </citation>
    <scope>NUCLEOTIDE SEQUENCE [LARGE SCALE GENOMIC DNA]</scope>
    <source>
        <strain evidence="3">JCM 4855</strain>
    </source>
</reference>
<organism evidence="2 3">
    <name type="scientific">Streptomyces viridiviolaceus</name>
    <dbReference type="NCBI Taxonomy" id="68282"/>
    <lineage>
        <taxon>Bacteria</taxon>
        <taxon>Bacillati</taxon>
        <taxon>Actinomycetota</taxon>
        <taxon>Actinomycetes</taxon>
        <taxon>Kitasatosporales</taxon>
        <taxon>Streptomycetaceae</taxon>
        <taxon>Streptomyces</taxon>
    </lineage>
</organism>
<evidence type="ECO:0000256" key="1">
    <source>
        <dbReference type="SAM" id="MobiDB-lite"/>
    </source>
</evidence>
<dbReference type="RefSeq" id="WP_385869666.1">
    <property type="nucleotide sequence ID" value="NZ_JBHSYM010000049.1"/>
</dbReference>
<dbReference type="EMBL" id="JBHSYM010000049">
    <property type="protein sequence ID" value="MFC7014605.1"/>
    <property type="molecule type" value="Genomic_DNA"/>
</dbReference>
<name>A0ABW2E363_9ACTN</name>
<feature type="region of interest" description="Disordered" evidence="1">
    <location>
        <begin position="104"/>
        <end position="142"/>
    </location>
</feature>
<sequence length="142" mass="14220">MTGLTRSAPGRITVRGHPVRSGAVVLGGFADEGAGTVSQEIVRGHPTVGIDGAGTVRTRNGPLAGAMSALTDDMRPADDMCPTDDMCLGNGMCLGAVARGCTAGTRRPDEENGVFGGGGAEGAPDTHAVPCTDRSAKVVGTR</sequence>
<gene>
    <name evidence="2" type="ORF">ACFQMH_23415</name>
</gene>
<comment type="caution">
    <text evidence="2">The sequence shown here is derived from an EMBL/GenBank/DDBJ whole genome shotgun (WGS) entry which is preliminary data.</text>
</comment>
<evidence type="ECO:0000313" key="2">
    <source>
        <dbReference type="EMBL" id="MFC7014605.1"/>
    </source>
</evidence>
<evidence type="ECO:0000313" key="3">
    <source>
        <dbReference type="Proteomes" id="UP001596409"/>
    </source>
</evidence>
<protein>
    <submittedName>
        <fullName evidence="2">Uncharacterized protein</fullName>
    </submittedName>
</protein>
<dbReference type="Proteomes" id="UP001596409">
    <property type="component" value="Unassembled WGS sequence"/>
</dbReference>
<keyword evidence="3" id="KW-1185">Reference proteome</keyword>
<proteinExistence type="predicted"/>